<dbReference type="InterPro" id="IPR007554">
    <property type="entry name" value="Glycerophosphate_synth"/>
</dbReference>
<sequence length="517" mass="60689">MLKNKLFFYEDIFLFSFIQWNIWIYFNANSTVKEIQTNNYRKFTSKVKKIPQTIIELMIGLFRIQPNEIECLAISPRATLSIENTVRGPRYLQPLTDYTFEELQKYTKMLALDVCGLGKEVFDPVFLYRHLKRDVKSVPYSYYISSCRLLRRKMIQRKVVAFSIDFEKDWTKLVGNPEFQQEVKRVKKMRPKFSVTQFKLLLKNHFVQKIKEIIYADYALDRINPKYLFIVNEYGNMPLIYMARKKGLKTYGLQHGVIHTNHPGYIYPNEFKGQVPLCDVHFVFGNYERTLLTESSIFDKNQVDVIGNPRMTNLSHHCSVYSHQIIRKQLGISSNKKIILYASSGNYGSATKELFNINDRLFEDFASLEPEYTLVIKMHPAETNFTKYHDEAKKYGVTDFILVRDYDLYALLYISDCLLGVISTVMSEAVAFKKRIIVYSNNVVGNQIEYMKWGVAVSREDYNSLKEAIDFFSLNGAFKENIDKNRDKFIEQFFYKIDGKSVKRILSRLDSEMELLA</sequence>
<proteinExistence type="predicted"/>
<evidence type="ECO:0000313" key="2">
    <source>
        <dbReference type="Proteomes" id="UP000183994"/>
    </source>
</evidence>
<dbReference type="EMBL" id="FQZU01000030">
    <property type="protein sequence ID" value="SHK68088.1"/>
    <property type="molecule type" value="Genomic_DNA"/>
</dbReference>
<dbReference type="SUPFAM" id="SSF53756">
    <property type="entry name" value="UDP-Glycosyltransferase/glycogen phosphorylase"/>
    <property type="match status" value="1"/>
</dbReference>
<dbReference type="GO" id="GO:0016020">
    <property type="term" value="C:membrane"/>
    <property type="evidence" value="ECO:0007669"/>
    <property type="project" value="InterPro"/>
</dbReference>
<accession>A0A1M6UG94</accession>
<reference evidence="2" key="1">
    <citation type="submission" date="2016-11" db="EMBL/GenBank/DDBJ databases">
        <authorList>
            <person name="Varghese N."/>
            <person name="Submissions S."/>
        </authorList>
    </citation>
    <scope>NUCLEOTIDE SEQUENCE [LARGE SCALE GENOMIC DNA]</scope>
    <source>
        <strain evidence="2">DSM 16219</strain>
    </source>
</reference>
<dbReference type="AlphaFoldDB" id="A0A1M6UG94"/>
<dbReference type="Pfam" id="PF04464">
    <property type="entry name" value="Glyphos_transf"/>
    <property type="match status" value="1"/>
</dbReference>
<organism evidence="1 2">
    <name type="scientific">Desulfatibacillum alkenivorans DSM 16219</name>
    <dbReference type="NCBI Taxonomy" id="1121393"/>
    <lineage>
        <taxon>Bacteria</taxon>
        <taxon>Pseudomonadati</taxon>
        <taxon>Thermodesulfobacteriota</taxon>
        <taxon>Desulfobacteria</taxon>
        <taxon>Desulfobacterales</taxon>
        <taxon>Desulfatibacillaceae</taxon>
        <taxon>Desulfatibacillum</taxon>
    </lineage>
</organism>
<gene>
    <name evidence="1" type="ORF">SAMN02745216_03894</name>
</gene>
<name>A0A1M6UG94_9BACT</name>
<dbReference type="Gene3D" id="3.40.50.12580">
    <property type="match status" value="1"/>
</dbReference>
<keyword evidence="1" id="KW-0808">Transferase</keyword>
<keyword evidence="2" id="KW-1185">Reference proteome</keyword>
<dbReference type="GO" id="GO:0047355">
    <property type="term" value="F:CDP-glycerol glycerophosphotransferase activity"/>
    <property type="evidence" value="ECO:0007669"/>
    <property type="project" value="InterPro"/>
</dbReference>
<protein>
    <submittedName>
        <fullName evidence="1">CDP-glycerol glycerophosphotransferase, TagB/SpsB family</fullName>
    </submittedName>
</protein>
<dbReference type="STRING" id="1121393.SAMN02745216_03894"/>
<dbReference type="InterPro" id="IPR043148">
    <property type="entry name" value="TagF_C"/>
</dbReference>
<dbReference type="Proteomes" id="UP000183994">
    <property type="component" value="Unassembled WGS sequence"/>
</dbReference>
<evidence type="ECO:0000313" key="1">
    <source>
        <dbReference type="EMBL" id="SHK68088.1"/>
    </source>
</evidence>